<name>A0A975IPQ8_9MICO</name>
<evidence type="ECO:0000256" key="7">
    <source>
        <dbReference type="ARBA" id="ARBA00023136"/>
    </source>
</evidence>
<feature type="transmembrane region" description="Helical" evidence="8">
    <location>
        <begin position="93"/>
        <end position="113"/>
    </location>
</feature>
<feature type="transmembrane region" description="Helical" evidence="8">
    <location>
        <begin position="68"/>
        <end position="87"/>
    </location>
</feature>
<dbReference type="InterPro" id="IPR052017">
    <property type="entry name" value="TSUP"/>
</dbReference>
<comment type="subcellular location">
    <subcellularLocation>
        <location evidence="1 8">Cell membrane</location>
        <topology evidence="1 8">Multi-pass membrane protein</topology>
    </subcellularLocation>
</comment>
<keyword evidence="7 8" id="KW-0472">Membrane</keyword>
<dbReference type="RefSeq" id="WP_210901225.1">
    <property type="nucleotide sequence ID" value="NZ_CP071696.1"/>
</dbReference>
<evidence type="ECO:0000256" key="3">
    <source>
        <dbReference type="ARBA" id="ARBA00022448"/>
    </source>
</evidence>
<comment type="similarity">
    <text evidence="2 8">Belongs to the 4-toluene sulfonate uptake permease (TSUP) (TC 2.A.102) family.</text>
</comment>
<evidence type="ECO:0000256" key="2">
    <source>
        <dbReference type="ARBA" id="ARBA00009142"/>
    </source>
</evidence>
<feature type="transmembrane region" description="Helical" evidence="8">
    <location>
        <begin position="193"/>
        <end position="212"/>
    </location>
</feature>
<dbReference type="EMBL" id="CP071696">
    <property type="protein sequence ID" value="QTX05855.1"/>
    <property type="molecule type" value="Genomic_DNA"/>
</dbReference>
<organism evidence="9 10">
    <name type="scientific">Agromyces archimandritae</name>
    <dbReference type="NCBI Taxonomy" id="2781962"/>
    <lineage>
        <taxon>Bacteria</taxon>
        <taxon>Bacillati</taxon>
        <taxon>Actinomycetota</taxon>
        <taxon>Actinomycetes</taxon>
        <taxon>Micrococcales</taxon>
        <taxon>Microbacteriaceae</taxon>
        <taxon>Agromyces</taxon>
    </lineage>
</organism>
<evidence type="ECO:0000256" key="6">
    <source>
        <dbReference type="ARBA" id="ARBA00022989"/>
    </source>
</evidence>
<sequence length="246" mass="25111">MLPLLSVAILAGAFAQRITGMGFALVVSPFLVVLLGPFDGVLVVNACAVLSSLIILPRVWRDVEWGRLVRLAVPAVVGTATGAWVAAHVPGPAMQIGIGALVVIALTSTLFAMRTAEPVTGAAPAIAAGLASGFMNATAGVGGPAVSVYAVASRWPQLGFAATLQPYFIIVSGSSLIAKFAATGWALPELDPVAWPFILVAMLIGIGIGELLQRRISPRIARISVIAIAYLGGIAALVDGLLAVLS</sequence>
<dbReference type="Pfam" id="PF01925">
    <property type="entry name" value="TauE"/>
    <property type="match status" value="1"/>
</dbReference>
<dbReference type="GO" id="GO:0005886">
    <property type="term" value="C:plasma membrane"/>
    <property type="evidence" value="ECO:0007669"/>
    <property type="project" value="UniProtKB-SubCell"/>
</dbReference>
<reference evidence="9" key="1">
    <citation type="submission" date="2021-03" db="EMBL/GenBank/DDBJ databases">
        <title>Agromyces archimandritus sp. nov., isolated from the cockroach Archimandrita tessellata.</title>
        <authorList>
            <person name="Guzman J."/>
            <person name="Ortuzar M."/>
            <person name="Poehlein A."/>
            <person name="Daniel R."/>
            <person name="Trujillo M."/>
            <person name="Vilcinskas A."/>
        </authorList>
    </citation>
    <scope>NUCLEOTIDE SEQUENCE</scope>
    <source>
        <strain evidence="9">G127AT</strain>
    </source>
</reference>
<dbReference type="Proteomes" id="UP000671914">
    <property type="component" value="Chromosome"/>
</dbReference>
<dbReference type="PANTHER" id="PTHR30269:SF37">
    <property type="entry name" value="MEMBRANE TRANSPORTER PROTEIN"/>
    <property type="match status" value="1"/>
</dbReference>
<keyword evidence="5 8" id="KW-0812">Transmembrane</keyword>
<gene>
    <name evidence="9" type="ORF">G127AT_06565</name>
</gene>
<dbReference type="KEGG" id="aarc:G127AT_06565"/>
<evidence type="ECO:0000256" key="4">
    <source>
        <dbReference type="ARBA" id="ARBA00022475"/>
    </source>
</evidence>
<evidence type="ECO:0000256" key="8">
    <source>
        <dbReference type="RuleBase" id="RU363041"/>
    </source>
</evidence>
<accession>A0A975IPQ8</accession>
<feature type="transmembrane region" description="Helical" evidence="8">
    <location>
        <begin position="31"/>
        <end position="56"/>
    </location>
</feature>
<evidence type="ECO:0000313" key="10">
    <source>
        <dbReference type="Proteomes" id="UP000671914"/>
    </source>
</evidence>
<feature type="transmembrane region" description="Helical" evidence="8">
    <location>
        <begin position="224"/>
        <end position="245"/>
    </location>
</feature>
<evidence type="ECO:0000256" key="5">
    <source>
        <dbReference type="ARBA" id="ARBA00022692"/>
    </source>
</evidence>
<keyword evidence="4 8" id="KW-1003">Cell membrane</keyword>
<proteinExistence type="inferred from homology"/>
<keyword evidence="6 8" id="KW-1133">Transmembrane helix</keyword>
<evidence type="ECO:0000256" key="1">
    <source>
        <dbReference type="ARBA" id="ARBA00004651"/>
    </source>
</evidence>
<protein>
    <recommendedName>
        <fullName evidence="8">Probable membrane transporter protein</fullName>
    </recommendedName>
</protein>
<evidence type="ECO:0000313" key="9">
    <source>
        <dbReference type="EMBL" id="QTX05855.1"/>
    </source>
</evidence>
<dbReference type="AlphaFoldDB" id="A0A975IPQ8"/>
<dbReference type="PANTHER" id="PTHR30269">
    <property type="entry name" value="TRANSMEMBRANE PROTEIN YFCA"/>
    <property type="match status" value="1"/>
</dbReference>
<keyword evidence="3" id="KW-0813">Transport</keyword>
<keyword evidence="10" id="KW-1185">Reference proteome</keyword>
<dbReference type="InterPro" id="IPR002781">
    <property type="entry name" value="TM_pro_TauE-like"/>
</dbReference>